<keyword evidence="1" id="KW-0812">Transmembrane</keyword>
<proteinExistence type="predicted"/>
<keyword evidence="1" id="KW-1133">Transmembrane helix</keyword>
<feature type="transmembrane region" description="Helical" evidence="1">
    <location>
        <begin position="122"/>
        <end position="140"/>
    </location>
</feature>
<gene>
    <name evidence="2" type="ORF">DARMORV10_C07P62670.1</name>
</gene>
<dbReference type="EMBL" id="HG994371">
    <property type="protein sequence ID" value="CAF2032779.1"/>
    <property type="molecule type" value="Genomic_DNA"/>
</dbReference>
<organism evidence="2">
    <name type="scientific">Brassica napus</name>
    <name type="common">Rape</name>
    <dbReference type="NCBI Taxonomy" id="3708"/>
    <lineage>
        <taxon>Eukaryota</taxon>
        <taxon>Viridiplantae</taxon>
        <taxon>Streptophyta</taxon>
        <taxon>Embryophyta</taxon>
        <taxon>Tracheophyta</taxon>
        <taxon>Spermatophyta</taxon>
        <taxon>Magnoliopsida</taxon>
        <taxon>eudicotyledons</taxon>
        <taxon>Gunneridae</taxon>
        <taxon>Pentapetalae</taxon>
        <taxon>rosids</taxon>
        <taxon>malvids</taxon>
        <taxon>Brassicales</taxon>
        <taxon>Brassicaceae</taxon>
        <taxon>Brassiceae</taxon>
        <taxon>Brassica</taxon>
    </lineage>
</organism>
<name>A0A816NDA6_BRANA</name>
<sequence length="142" mass="15947">MATAIVRSVISRAAPERRFSSSAGRDDSCNTLLNDLLIFLFFFVDSYRCHSVLDIRPSMYDLYTDSKKKITLTNLLLLDSGRVFRMDLVSFCESSVSPVLLFFLSLSDSASFISVSDLLCSLPARFTLAFNIFVFVNLLLCV</sequence>
<protein>
    <submittedName>
        <fullName evidence="2">(rape) hypothetical protein</fullName>
    </submittedName>
</protein>
<feature type="transmembrane region" description="Helical" evidence="1">
    <location>
        <begin position="88"/>
        <end position="107"/>
    </location>
</feature>
<dbReference type="Proteomes" id="UP001295469">
    <property type="component" value="Chromosome C07"/>
</dbReference>
<keyword evidence="1" id="KW-0472">Membrane</keyword>
<reference evidence="2" key="1">
    <citation type="submission" date="2021-01" db="EMBL/GenBank/DDBJ databases">
        <authorList>
            <consortium name="Genoscope - CEA"/>
            <person name="William W."/>
        </authorList>
    </citation>
    <scope>NUCLEOTIDE SEQUENCE</scope>
</reference>
<accession>A0A816NDA6</accession>
<dbReference type="AlphaFoldDB" id="A0A816NDA6"/>
<evidence type="ECO:0000256" key="1">
    <source>
        <dbReference type="SAM" id="Phobius"/>
    </source>
</evidence>
<evidence type="ECO:0000313" key="2">
    <source>
        <dbReference type="EMBL" id="CAF2032779.1"/>
    </source>
</evidence>